<accession>A0A182D1Q6</accession>
<gene>
    <name evidence="1" type="ORF">BV133_1695</name>
</gene>
<organism evidence="1">
    <name type="scientific">Blastochloris viridis</name>
    <name type="common">Rhodopseudomonas viridis</name>
    <dbReference type="NCBI Taxonomy" id="1079"/>
    <lineage>
        <taxon>Bacteria</taxon>
        <taxon>Pseudomonadati</taxon>
        <taxon>Pseudomonadota</taxon>
        <taxon>Alphaproteobacteria</taxon>
        <taxon>Hyphomicrobiales</taxon>
        <taxon>Blastochloridaceae</taxon>
        <taxon>Blastochloris</taxon>
    </lineage>
</organism>
<reference evidence="1" key="1">
    <citation type="journal article" date="2015" name="Genome Announc.">
        <title>Complete Genome Sequence of the Bacteriochlorophyll b-Producing Photosynthetic Bacterium Blastochloris viridis.</title>
        <authorList>
            <person name="Tsukatani Y."/>
            <person name="Hirose Y."/>
            <person name="Harada J."/>
            <person name="Misawa N."/>
            <person name="Mori K."/>
            <person name="Inoue K."/>
            <person name="Tamiaki H."/>
        </authorList>
    </citation>
    <scope>NUCLEOTIDE SEQUENCE [LARGE SCALE GENOMIC DNA]</scope>
    <source>
        <strain evidence="1">DSM 133</strain>
    </source>
</reference>
<dbReference type="AlphaFoldDB" id="A0A182D1Q6"/>
<sequence length="78" mass="8170">MRHPRRGRLRAGVDDSVVMPTSWSGFIAASGRLPRSSPPCDPAAGCETLVPASSCRVRLALVGKIGAVPLVLAAGLWF</sequence>
<proteinExistence type="predicted"/>
<evidence type="ECO:0000313" key="1">
    <source>
        <dbReference type="EMBL" id="BAR99288.1"/>
    </source>
</evidence>
<protein>
    <submittedName>
        <fullName evidence="1">Uncharacterized protein</fullName>
    </submittedName>
</protein>
<dbReference type="EMBL" id="AP014854">
    <property type="protein sequence ID" value="BAR99288.1"/>
    <property type="molecule type" value="Genomic_DNA"/>
</dbReference>
<name>A0A182D1Q6_BLAVI</name>